<dbReference type="SUPFAM" id="SSF69318">
    <property type="entry name" value="Integrin alpha N-terminal domain"/>
    <property type="match status" value="1"/>
</dbReference>
<dbReference type="SUPFAM" id="SSF48452">
    <property type="entry name" value="TPR-like"/>
    <property type="match status" value="1"/>
</dbReference>
<feature type="non-terminal residue" evidence="2">
    <location>
        <position position="554"/>
    </location>
</feature>
<dbReference type="SUPFAM" id="SSF52833">
    <property type="entry name" value="Thioredoxin-like"/>
    <property type="match status" value="1"/>
</dbReference>
<dbReference type="GO" id="GO:0006950">
    <property type="term" value="P:response to stress"/>
    <property type="evidence" value="ECO:0007669"/>
    <property type="project" value="UniProtKB-ARBA"/>
</dbReference>
<dbReference type="SMART" id="SM00028">
    <property type="entry name" value="TPR"/>
    <property type="match status" value="3"/>
</dbReference>
<reference evidence="2" key="1">
    <citation type="submission" date="2018-05" db="EMBL/GenBank/DDBJ databases">
        <authorList>
            <person name="Lanie J.A."/>
            <person name="Ng W.-L."/>
            <person name="Kazmierczak K.M."/>
            <person name="Andrzejewski T.M."/>
            <person name="Davidsen T.M."/>
            <person name="Wayne K.J."/>
            <person name="Tettelin H."/>
            <person name="Glass J.I."/>
            <person name="Rusch D."/>
            <person name="Podicherti R."/>
            <person name="Tsui H.-C.T."/>
            <person name="Winkler M.E."/>
        </authorList>
    </citation>
    <scope>NUCLEOTIDE SEQUENCE</scope>
</reference>
<sequence>VSQSPVGKITPENTMRYRQGWKALNRLLHEDRSFSGNERNCAFLNCRGTGFADISSASGFDFPDDSRAVTAVDWDFDGDLDLWMTARTAPRLRFLRNDLAANADWVAVKLSGNGETTNRDAVGARVQLYLKNQQVPLIRSVHAGDAFLSQSSGWLHFGLGPNASIEKLLVRWPGGIQESISGIEPGERFLVTQGVAAAKSWSPPSNRKSLTPSPPVFPDPEPSARIVLSARLSPPPVYVQSENGVSELPADRLKGPLLINLWASWCAPCISELREWTAAESRIRSKGLRIHVLHADPENTVAAKRALAKLKFPFDADNTTSQTVRNLDLFQRSLLDRWLPMPVPGSFLLDRYGRVAVVYKGPVSVDQLLADIDLLDADPNLWRDHSVPFPGQWVGPPPDVDPLRVNSQFVDHNEIAEGLNYLQRHVVVAETVPGTSPRELADIHFVIGIILQERKKTEAALEAFEKARVMNPQDFRILSELGSILLNLARYEEALTHLNAALKINAADVQLKRSLGKAHYRYANSLRDKGMISEAIANYQDALRNDIKQLDAAN</sequence>
<dbReference type="CDD" id="cd02966">
    <property type="entry name" value="TlpA_like_family"/>
    <property type="match status" value="1"/>
</dbReference>
<dbReference type="Gene3D" id="3.40.30.10">
    <property type="entry name" value="Glutaredoxin"/>
    <property type="match status" value="1"/>
</dbReference>
<protein>
    <recommendedName>
        <fullName evidence="1">Thioredoxin domain-containing protein</fullName>
    </recommendedName>
</protein>
<dbReference type="InterPro" id="IPR036249">
    <property type="entry name" value="Thioredoxin-like_sf"/>
</dbReference>
<organism evidence="2">
    <name type="scientific">marine metagenome</name>
    <dbReference type="NCBI Taxonomy" id="408172"/>
    <lineage>
        <taxon>unclassified sequences</taxon>
        <taxon>metagenomes</taxon>
        <taxon>ecological metagenomes</taxon>
    </lineage>
</organism>
<dbReference type="PANTHER" id="PTHR16026:SF0">
    <property type="entry name" value="CARTILAGE ACIDIC PROTEIN 1"/>
    <property type="match status" value="1"/>
</dbReference>
<dbReference type="Pfam" id="PF00578">
    <property type="entry name" value="AhpC-TSA"/>
    <property type="match status" value="1"/>
</dbReference>
<evidence type="ECO:0000259" key="1">
    <source>
        <dbReference type="PROSITE" id="PS51352"/>
    </source>
</evidence>
<feature type="domain" description="Thioredoxin" evidence="1">
    <location>
        <begin position="228"/>
        <end position="377"/>
    </location>
</feature>
<dbReference type="Gene3D" id="1.25.40.10">
    <property type="entry name" value="Tetratricopeptide repeat domain"/>
    <property type="match status" value="1"/>
</dbReference>
<feature type="non-terminal residue" evidence="2">
    <location>
        <position position="1"/>
    </location>
</feature>
<dbReference type="GO" id="GO:0016209">
    <property type="term" value="F:antioxidant activity"/>
    <property type="evidence" value="ECO:0007669"/>
    <property type="project" value="InterPro"/>
</dbReference>
<dbReference type="PROSITE" id="PS50005">
    <property type="entry name" value="TPR"/>
    <property type="match status" value="2"/>
</dbReference>
<dbReference type="InterPro" id="IPR019734">
    <property type="entry name" value="TPR_rpt"/>
</dbReference>
<dbReference type="PANTHER" id="PTHR16026">
    <property type="entry name" value="CARTILAGE ACIDIC PROTEIN 1"/>
    <property type="match status" value="1"/>
</dbReference>
<dbReference type="InterPro" id="IPR011519">
    <property type="entry name" value="UnbV_ASPIC"/>
</dbReference>
<dbReference type="EMBL" id="UINC01008591">
    <property type="protein sequence ID" value="SVA38641.1"/>
    <property type="molecule type" value="Genomic_DNA"/>
</dbReference>
<accession>A0A381VF47</accession>
<evidence type="ECO:0000313" key="2">
    <source>
        <dbReference type="EMBL" id="SVA38641.1"/>
    </source>
</evidence>
<dbReference type="GO" id="GO:0016491">
    <property type="term" value="F:oxidoreductase activity"/>
    <property type="evidence" value="ECO:0007669"/>
    <property type="project" value="InterPro"/>
</dbReference>
<gene>
    <name evidence="2" type="ORF">METZ01_LOCUS91495</name>
</gene>
<proteinExistence type="predicted"/>
<dbReference type="Pfam" id="PF07593">
    <property type="entry name" value="UnbV_ASPIC"/>
    <property type="match status" value="1"/>
</dbReference>
<dbReference type="Pfam" id="PF13432">
    <property type="entry name" value="TPR_16"/>
    <property type="match status" value="1"/>
</dbReference>
<dbReference type="AlphaFoldDB" id="A0A381VF47"/>
<dbReference type="InterPro" id="IPR000866">
    <property type="entry name" value="AhpC/TSA"/>
</dbReference>
<dbReference type="InterPro" id="IPR028994">
    <property type="entry name" value="Integrin_alpha_N"/>
</dbReference>
<dbReference type="InterPro" id="IPR027039">
    <property type="entry name" value="Crtac1"/>
</dbReference>
<dbReference type="InterPro" id="IPR011990">
    <property type="entry name" value="TPR-like_helical_dom_sf"/>
</dbReference>
<dbReference type="PROSITE" id="PS51352">
    <property type="entry name" value="THIOREDOXIN_2"/>
    <property type="match status" value="1"/>
</dbReference>
<dbReference type="InterPro" id="IPR013766">
    <property type="entry name" value="Thioredoxin_domain"/>
</dbReference>
<name>A0A381VF47_9ZZZZ</name>